<organism evidence="1 2">
    <name type="scientific">Mythimna loreyi</name>
    <dbReference type="NCBI Taxonomy" id="667449"/>
    <lineage>
        <taxon>Eukaryota</taxon>
        <taxon>Metazoa</taxon>
        <taxon>Ecdysozoa</taxon>
        <taxon>Arthropoda</taxon>
        <taxon>Hexapoda</taxon>
        <taxon>Insecta</taxon>
        <taxon>Pterygota</taxon>
        <taxon>Neoptera</taxon>
        <taxon>Endopterygota</taxon>
        <taxon>Lepidoptera</taxon>
        <taxon>Glossata</taxon>
        <taxon>Ditrysia</taxon>
        <taxon>Noctuoidea</taxon>
        <taxon>Noctuidae</taxon>
        <taxon>Noctuinae</taxon>
        <taxon>Hadenini</taxon>
        <taxon>Mythimna</taxon>
    </lineage>
</organism>
<comment type="caution">
    <text evidence="1">The sequence shown here is derived from an EMBL/GenBank/DDBJ whole genome shotgun (WGS) entry which is preliminary data.</text>
</comment>
<evidence type="ECO:0000313" key="2">
    <source>
        <dbReference type="Proteomes" id="UP001231649"/>
    </source>
</evidence>
<sequence>MESLKGSMSELMAQFNDRMSKFEAELSKSPSTTVGSQVEVAAEYAGFKAFILQALSCLQRQMETLASNVDALEMRGRRKMLLIHGVAEVTKEDTSLVVAEVVRDKLKLEAFSVAAIRRCHRMGNQHSTVKPRPILVKLQDVDVRDQIWHAKTKLKGSGVTLSEFLTRSRHRVFMAARERFGVNNCWTKQGHIHVLGPDGSKHRVVTQSELNSIAEPKLDADKLQTVLATKPPSVAVKKRRAVTISKK</sequence>
<keyword evidence="2" id="KW-1185">Reference proteome</keyword>
<name>A0ACC2R616_9NEOP</name>
<reference evidence="1" key="1">
    <citation type="submission" date="2023-03" db="EMBL/GenBank/DDBJ databases">
        <title>Chromosome-level genomes of two armyworms, Mythimna separata and Mythimna loreyi, provide insights into the biosynthesis and reception of sex pheromones.</title>
        <authorList>
            <person name="Zhao H."/>
        </authorList>
    </citation>
    <scope>NUCLEOTIDE SEQUENCE</scope>
    <source>
        <strain evidence="1">BeijingLab</strain>
    </source>
</reference>
<dbReference type="Proteomes" id="UP001231649">
    <property type="component" value="Chromosome 12"/>
</dbReference>
<protein>
    <submittedName>
        <fullName evidence="1">Uncharacterized protein</fullName>
    </submittedName>
</protein>
<gene>
    <name evidence="1" type="ORF">PYW08_002441</name>
</gene>
<proteinExistence type="predicted"/>
<accession>A0ACC2R616</accession>
<evidence type="ECO:0000313" key="1">
    <source>
        <dbReference type="EMBL" id="KAJ8731028.1"/>
    </source>
</evidence>
<dbReference type="EMBL" id="CM056788">
    <property type="protein sequence ID" value="KAJ8731028.1"/>
    <property type="molecule type" value="Genomic_DNA"/>
</dbReference>